<dbReference type="Gene3D" id="1.10.150.530">
    <property type="match status" value="1"/>
</dbReference>
<accession>R7Q746</accession>
<evidence type="ECO:0000256" key="7">
    <source>
        <dbReference type="ARBA" id="ARBA00022679"/>
    </source>
</evidence>
<keyword evidence="4" id="KW-0963">Cytoplasm</keyword>
<evidence type="ECO:0000256" key="8">
    <source>
        <dbReference type="ARBA" id="ARBA00022691"/>
    </source>
</evidence>
<keyword evidence="9" id="KW-0819">tRNA processing</keyword>
<dbReference type="InterPro" id="IPR004383">
    <property type="entry name" value="rRNA_lsu_MTrfase_RlmN/Cfr"/>
</dbReference>
<evidence type="ECO:0000256" key="9">
    <source>
        <dbReference type="ARBA" id="ARBA00022694"/>
    </source>
</evidence>
<keyword evidence="11" id="KW-0408">Iron</keyword>
<dbReference type="InterPro" id="IPR027492">
    <property type="entry name" value="RNA_MTrfase_RlmN"/>
</dbReference>
<dbReference type="InterPro" id="IPR040072">
    <property type="entry name" value="Methyltransferase_A"/>
</dbReference>
<dbReference type="NCBIfam" id="TIGR00048">
    <property type="entry name" value="rRNA_mod_RlmN"/>
    <property type="match status" value="1"/>
</dbReference>
<gene>
    <name evidence="15" type="ORF">CHC_T00008558001</name>
</gene>
<proteinExistence type="inferred from homology"/>
<evidence type="ECO:0000256" key="5">
    <source>
        <dbReference type="ARBA" id="ARBA00022552"/>
    </source>
</evidence>
<dbReference type="PANTHER" id="PTHR30544">
    <property type="entry name" value="23S RRNA METHYLTRANSFERASE"/>
    <property type="match status" value="1"/>
</dbReference>
<dbReference type="GO" id="GO:0046872">
    <property type="term" value="F:metal ion binding"/>
    <property type="evidence" value="ECO:0007669"/>
    <property type="project" value="UniProtKB-KW"/>
</dbReference>
<reference evidence="16" key="1">
    <citation type="journal article" date="2013" name="Proc. Natl. Acad. Sci. U.S.A.">
        <title>Genome structure and metabolic features in the red seaweed Chondrus crispus shed light on evolution of the Archaeplastida.</title>
        <authorList>
            <person name="Collen J."/>
            <person name="Porcel B."/>
            <person name="Carre W."/>
            <person name="Ball S.G."/>
            <person name="Chaparro C."/>
            <person name="Tonon T."/>
            <person name="Barbeyron T."/>
            <person name="Michel G."/>
            <person name="Noel B."/>
            <person name="Valentin K."/>
            <person name="Elias M."/>
            <person name="Artiguenave F."/>
            <person name="Arun A."/>
            <person name="Aury J.M."/>
            <person name="Barbosa-Neto J.F."/>
            <person name="Bothwell J.H."/>
            <person name="Bouget F.Y."/>
            <person name="Brillet L."/>
            <person name="Cabello-Hurtado F."/>
            <person name="Capella-Gutierrez S."/>
            <person name="Charrier B."/>
            <person name="Cladiere L."/>
            <person name="Cock J.M."/>
            <person name="Coelho S.M."/>
            <person name="Colleoni C."/>
            <person name="Czjzek M."/>
            <person name="Da Silva C."/>
            <person name="Delage L."/>
            <person name="Denoeud F."/>
            <person name="Deschamps P."/>
            <person name="Dittami S.M."/>
            <person name="Gabaldon T."/>
            <person name="Gachon C.M."/>
            <person name="Groisillier A."/>
            <person name="Herve C."/>
            <person name="Jabbari K."/>
            <person name="Katinka M."/>
            <person name="Kloareg B."/>
            <person name="Kowalczyk N."/>
            <person name="Labadie K."/>
            <person name="Leblanc C."/>
            <person name="Lopez P.J."/>
            <person name="McLachlan D.H."/>
            <person name="Meslet-Cladiere L."/>
            <person name="Moustafa A."/>
            <person name="Nehr Z."/>
            <person name="Nyvall Collen P."/>
            <person name="Panaud O."/>
            <person name="Partensky F."/>
            <person name="Poulain J."/>
            <person name="Rensing S.A."/>
            <person name="Rousvoal S."/>
            <person name="Samson G."/>
            <person name="Symeonidi A."/>
            <person name="Weissenbach J."/>
            <person name="Zambounis A."/>
            <person name="Wincker P."/>
            <person name="Boyen C."/>
        </authorList>
    </citation>
    <scope>NUCLEOTIDE SEQUENCE [LARGE SCALE GENOMIC DNA]</scope>
    <source>
        <strain evidence="16">cv. Stackhouse</strain>
    </source>
</reference>
<dbReference type="PhylomeDB" id="R7Q746"/>
<dbReference type="InterPro" id="IPR048641">
    <property type="entry name" value="RlmN_N"/>
</dbReference>
<dbReference type="KEGG" id="ccp:CHC_T00008558001"/>
<dbReference type="InterPro" id="IPR013785">
    <property type="entry name" value="Aldolase_TIM"/>
</dbReference>
<name>R7Q746_CHOCR</name>
<dbReference type="OrthoDB" id="538249at2759"/>
<evidence type="ECO:0000256" key="1">
    <source>
        <dbReference type="ARBA" id="ARBA00001966"/>
    </source>
</evidence>
<dbReference type="OMA" id="TMKFLFE"/>
<comment type="subcellular location">
    <subcellularLocation>
        <location evidence="2">Cytoplasm</location>
    </subcellularLocation>
</comment>
<dbReference type="SFLD" id="SFLDF00275">
    <property type="entry name" value="adenosine_C2_methyltransferase"/>
    <property type="match status" value="1"/>
</dbReference>
<dbReference type="InterPro" id="IPR058240">
    <property type="entry name" value="rSAM_sf"/>
</dbReference>
<dbReference type="HAMAP" id="MF_01849">
    <property type="entry name" value="RNA_methyltr_RlmN"/>
    <property type="match status" value="1"/>
</dbReference>
<dbReference type="SFLD" id="SFLDS00029">
    <property type="entry name" value="Radical_SAM"/>
    <property type="match status" value="1"/>
</dbReference>
<dbReference type="PANTHER" id="PTHR30544:SF9">
    <property type="entry name" value="RADICAL SAM SUPERFAMILY PROTEIN"/>
    <property type="match status" value="1"/>
</dbReference>
<keyword evidence="6" id="KW-0489">Methyltransferase</keyword>
<dbReference type="GO" id="GO:0051539">
    <property type="term" value="F:4 iron, 4 sulfur cluster binding"/>
    <property type="evidence" value="ECO:0007669"/>
    <property type="project" value="UniProtKB-KW"/>
</dbReference>
<evidence type="ECO:0000259" key="14">
    <source>
        <dbReference type="PROSITE" id="PS51918"/>
    </source>
</evidence>
<evidence type="ECO:0000256" key="10">
    <source>
        <dbReference type="ARBA" id="ARBA00022723"/>
    </source>
</evidence>
<dbReference type="GO" id="GO:0070475">
    <property type="term" value="P:rRNA base methylation"/>
    <property type="evidence" value="ECO:0007669"/>
    <property type="project" value="InterPro"/>
</dbReference>
<keyword evidence="16" id="KW-1185">Reference proteome</keyword>
<dbReference type="GO" id="GO:0008173">
    <property type="term" value="F:RNA methyltransferase activity"/>
    <property type="evidence" value="ECO:0007669"/>
    <property type="project" value="InterPro"/>
</dbReference>
<keyword evidence="5" id="KW-0698">rRNA processing</keyword>
<dbReference type="PROSITE" id="PS51918">
    <property type="entry name" value="RADICAL_SAM"/>
    <property type="match status" value="1"/>
</dbReference>
<keyword evidence="7" id="KW-0808">Transferase</keyword>
<evidence type="ECO:0000256" key="11">
    <source>
        <dbReference type="ARBA" id="ARBA00023004"/>
    </source>
</evidence>
<dbReference type="Proteomes" id="UP000012073">
    <property type="component" value="Unassembled WGS sequence"/>
</dbReference>
<evidence type="ECO:0000313" key="15">
    <source>
        <dbReference type="EMBL" id="CDF34352.1"/>
    </source>
</evidence>
<dbReference type="AlphaFoldDB" id="R7Q746"/>
<dbReference type="EMBL" id="HG001687">
    <property type="protein sequence ID" value="CDF34352.1"/>
    <property type="molecule type" value="Genomic_DNA"/>
</dbReference>
<dbReference type="RefSeq" id="XP_005714171.1">
    <property type="nucleotide sequence ID" value="XM_005714114.1"/>
</dbReference>
<dbReference type="SUPFAM" id="SSF102114">
    <property type="entry name" value="Radical SAM enzymes"/>
    <property type="match status" value="1"/>
</dbReference>
<evidence type="ECO:0000256" key="12">
    <source>
        <dbReference type="ARBA" id="ARBA00023014"/>
    </source>
</evidence>
<keyword evidence="8" id="KW-0949">S-adenosyl-L-methionine</keyword>
<keyword evidence="3" id="KW-0004">4Fe-4S</keyword>
<keyword evidence="12" id="KW-0411">Iron-sulfur</keyword>
<dbReference type="Pfam" id="PF21016">
    <property type="entry name" value="RlmN_N"/>
    <property type="match status" value="1"/>
</dbReference>
<dbReference type="InterPro" id="IPR007197">
    <property type="entry name" value="rSAM"/>
</dbReference>
<dbReference type="STRING" id="2769.R7Q746"/>
<dbReference type="Gramene" id="CDF34352">
    <property type="protein sequence ID" value="CDF34352"/>
    <property type="gene ID" value="CHC_T00008558001"/>
</dbReference>
<feature type="region of interest" description="Disordered" evidence="13">
    <location>
        <begin position="35"/>
        <end position="63"/>
    </location>
</feature>
<organism evidence="15 16">
    <name type="scientific">Chondrus crispus</name>
    <name type="common">Carrageen Irish moss</name>
    <name type="synonym">Polymorpha crispa</name>
    <dbReference type="NCBI Taxonomy" id="2769"/>
    <lineage>
        <taxon>Eukaryota</taxon>
        <taxon>Rhodophyta</taxon>
        <taxon>Florideophyceae</taxon>
        <taxon>Rhodymeniophycidae</taxon>
        <taxon>Gigartinales</taxon>
        <taxon>Gigartinaceae</taxon>
        <taxon>Chondrus</taxon>
    </lineage>
</organism>
<protein>
    <recommendedName>
        <fullName evidence="14">Radical SAM core domain-containing protein</fullName>
    </recommendedName>
</protein>
<evidence type="ECO:0000256" key="13">
    <source>
        <dbReference type="SAM" id="MobiDB-lite"/>
    </source>
</evidence>
<dbReference type="GeneID" id="17321896"/>
<dbReference type="GO" id="GO:0005737">
    <property type="term" value="C:cytoplasm"/>
    <property type="evidence" value="ECO:0007669"/>
    <property type="project" value="UniProtKB-SubCell"/>
</dbReference>
<sequence length="470" mass="52696">MSFHCFHVLRQRLVLRSMRAWPAFTSPTPVFPPAPSRALTSLRRPRPRVPTCSATPSHRGARGLATRRSVVPDGTVHPLKADVSPGAGAEPCATVPVDDAGRVLLKNMTLLELERWVEHDMGHKKFRARQLWRWLYKSDKLVATFEEMTDLSKDFREMLKDTARIDAIVVDKVHESEDGTKKVTFRLDAGGVIETVLIPTEGRTTVCVSSQWGCALNCQFCFTGRTGFRRSLTQGEIVDQVVQAKRFFEQGDMGRVCNVVFMGEGEPAHNIDNVLRAIDVMLDTKGLDFSHNKITVSTSGLIPEIKRLAQESKANLAVSLHATNNELRSWLMPINRKYPVEELMQTLRDVFPRQAARQQKVFFQYVMLKGVNDSLVDAKELLRLTAGVPCKVNLIHFNSHEGTEFEASDEGTMLAFQDFLVKKGMTVTIRKSRGDDKMMACGQLGKLGPRQAPRMKVPGKFEHLVKARAA</sequence>
<dbReference type="SFLD" id="SFLDG01062">
    <property type="entry name" value="methyltransferase_(Class_A)"/>
    <property type="match status" value="1"/>
</dbReference>
<feature type="domain" description="Radical SAM core" evidence="14">
    <location>
        <begin position="200"/>
        <end position="436"/>
    </location>
</feature>
<comment type="cofactor">
    <cofactor evidence="1">
        <name>[4Fe-4S] cluster</name>
        <dbReference type="ChEBI" id="CHEBI:49883"/>
    </cofactor>
</comment>
<dbReference type="CDD" id="cd01335">
    <property type="entry name" value="Radical_SAM"/>
    <property type="match status" value="1"/>
</dbReference>
<dbReference type="GO" id="GO:0030488">
    <property type="term" value="P:tRNA methylation"/>
    <property type="evidence" value="ECO:0007669"/>
    <property type="project" value="InterPro"/>
</dbReference>
<keyword evidence="10" id="KW-0479">Metal-binding</keyword>
<evidence type="ECO:0000256" key="3">
    <source>
        <dbReference type="ARBA" id="ARBA00022485"/>
    </source>
</evidence>
<evidence type="ECO:0000313" key="16">
    <source>
        <dbReference type="Proteomes" id="UP000012073"/>
    </source>
</evidence>
<dbReference type="Gene3D" id="3.20.20.70">
    <property type="entry name" value="Aldolase class I"/>
    <property type="match status" value="1"/>
</dbReference>
<evidence type="ECO:0000256" key="6">
    <source>
        <dbReference type="ARBA" id="ARBA00022603"/>
    </source>
</evidence>
<dbReference type="Pfam" id="PF04055">
    <property type="entry name" value="Radical_SAM"/>
    <property type="match status" value="1"/>
</dbReference>
<evidence type="ECO:0000256" key="4">
    <source>
        <dbReference type="ARBA" id="ARBA00022490"/>
    </source>
</evidence>
<evidence type="ECO:0000256" key="2">
    <source>
        <dbReference type="ARBA" id="ARBA00004496"/>
    </source>
</evidence>